<feature type="transmembrane region" description="Helical" evidence="6">
    <location>
        <begin position="354"/>
        <end position="378"/>
    </location>
</feature>
<feature type="transmembrane region" description="Helical" evidence="6">
    <location>
        <begin position="40"/>
        <end position="58"/>
    </location>
</feature>
<feature type="transmembrane region" description="Helical" evidence="6">
    <location>
        <begin position="79"/>
        <end position="96"/>
    </location>
</feature>
<keyword evidence="5 6" id="KW-0472">Membrane</keyword>
<dbReference type="GO" id="GO:0016020">
    <property type="term" value="C:membrane"/>
    <property type="evidence" value="ECO:0007669"/>
    <property type="project" value="UniProtKB-SubCell"/>
</dbReference>
<proteinExistence type="inferred from homology"/>
<dbReference type="PANTHER" id="PTHR23538">
    <property type="entry name" value="44.5 KD BACTERIOCHLOROPHYLL SYNTHASE SUBUNIT"/>
    <property type="match status" value="1"/>
</dbReference>
<dbReference type="Proteomes" id="UP000188219">
    <property type="component" value="Chromosome"/>
</dbReference>
<evidence type="ECO:0000256" key="6">
    <source>
        <dbReference type="SAM" id="Phobius"/>
    </source>
</evidence>
<dbReference type="eggNOG" id="COG2211">
    <property type="taxonomic scope" value="Bacteria"/>
</dbReference>
<feature type="transmembrane region" description="Helical" evidence="6">
    <location>
        <begin position="390"/>
        <end position="415"/>
    </location>
</feature>
<feature type="transmembrane region" description="Helical" evidence="6">
    <location>
        <begin position="180"/>
        <end position="199"/>
    </location>
</feature>
<dbReference type="PANTHER" id="PTHR23538:SF1">
    <property type="entry name" value="44.5 KD BACTERIOCHLOROPHYLL SYNTHASE SUBUNIT"/>
    <property type="match status" value="1"/>
</dbReference>
<keyword evidence="4 6" id="KW-1133">Transmembrane helix</keyword>
<evidence type="ECO:0000256" key="4">
    <source>
        <dbReference type="ARBA" id="ARBA00022989"/>
    </source>
</evidence>
<evidence type="ECO:0000256" key="3">
    <source>
        <dbReference type="ARBA" id="ARBA00022692"/>
    </source>
</evidence>
<sequence length="474" mass="52375">MKVSEGQAKLQFTLQKIAIAWSFCMVVTSFNRIAIIEMGLPAAIISLLIGVYTLFGPIQPIIGRMCERWPIFGYRRTPYMLLGTLLGSFAFPLMPGVLVDMQAGSSLAYFYCLLLFCAFGICIAMQANVFLDLLNDVTTKESRSRVVTLTWTVQALAMAGWAWVFGALMPVYSLEAMQDLYNLTPIVMISITILGLIKLETRLTPEQLQEIKTNPPKPVKLLEPMKESMAVLAYNRQALLFFVFIIFSLLSVFLQDMLQELWAADLFGLAAGESTIYQRFYNGIQTVGMAACGIFVGVTAKKRLQAKKAAGLSVENEKTLPLDFGKKLMLIGASLSIIGFGLLAWAAWLQNLTLFNVFYCYSAFALGLLVFPSISFMADMTVEGQESRYLGLWSLGQVIGLFLSFTVSGCLYSLLVESQVLTANIAFALIFVLQALMVVFSYLVVRNVTIEGLNEAAEQEPDAPITADLQPTTK</sequence>
<dbReference type="SUPFAM" id="SSF103473">
    <property type="entry name" value="MFS general substrate transporter"/>
    <property type="match status" value="1"/>
</dbReference>
<feature type="transmembrane region" description="Helical" evidence="6">
    <location>
        <begin position="421"/>
        <end position="445"/>
    </location>
</feature>
<evidence type="ECO:0000256" key="2">
    <source>
        <dbReference type="ARBA" id="ARBA00008412"/>
    </source>
</evidence>
<evidence type="ECO:0000313" key="8">
    <source>
        <dbReference type="Proteomes" id="UP000188219"/>
    </source>
</evidence>
<evidence type="ECO:0000256" key="5">
    <source>
        <dbReference type="ARBA" id="ARBA00023136"/>
    </source>
</evidence>
<name>A0A1Q2M5B6_9GAMM</name>
<dbReference type="OrthoDB" id="144773at2"/>
<comment type="similarity">
    <text evidence="2">Belongs to the PucC family.</text>
</comment>
<feature type="transmembrane region" description="Helical" evidence="6">
    <location>
        <begin position="108"/>
        <end position="134"/>
    </location>
</feature>
<feature type="transmembrane region" description="Helical" evidence="6">
    <location>
        <begin position="278"/>
        <end position="298"/>
    </location>
</feature>
<feature type="transmembrane region" description="Helical" evidence="6">
    <location>
        <begin position="146"/>
        <end position="168"/>
    </location>
</feature>
<protein>
    <recommendedName>
        <fullName evidence="9">MFS transporter</fullName>
    </recommendedName>
</protein>
<feature type="transmembrane region" description="Helical" evidence="6">
    <location>
        <begin position="328"/>
        <end position="348"/>
    </location>
</feature>
<dbReference type="RefSeq" id="WP_077404052.1">
    <property type="nucleotide sequence ID" value="NZ_CP019650.1"/>
</dbReference>
<dbReference type="CDD" id="cd06176">
    <property type="entry name" value="MFS_BCD_PucC-like"/>
    <property type="match status" value="1"/>
</dbReference>
<organism evidence="7 8">
    <name type="scientific">Microbulbifer agarilyticus</name>
    <dbReference type="NCBI Taxonomy" id="260552"/>
    <lineage>
        <taxon>Bacteria</taxon>
        <taxon>Pseudomonadati</taxon>
        <taxon>Pseudomonadota</taxon>
        <taxon>Gammaproteobacteria</taxon>
        <taxon>Cellvibrionales</taxon>
        <taxon>Microbulbiferaceae</taxon>
        <taxon>Microbulbifer</taxon>
    </lineage>
</organism>
<reference evidence="7" key="1">
    <citation type="submission" date="2017-02" db="EMBL/GenBank/DDBJ databases">
        <title>Genome of Microbulbifer agarilyticus GP101.</title>
        <authorList>
            <person name="Jung J."/>
            <person name="Bae S.S."/>
            <person name="Baek K."/>
        </authorList>
    </citation>
    <scope>NUCLEOTIDE SEQUENCE [LARGE SCALE GENOMIC DNA]</scope>
    <source>
        <strain evidence="7">GP101</strain>
    </source>
</reference>
<gene>
    <name evidence="7" type="ORF">Mag101_09670</name>
</gene>
<keyword evidence="3 6" id="KW-0812">Transmembrane</keyword>
<evidence type="ECO:0000256" key="1">
    <source>
        <dbReference type="ARBA" id="ARBA00004141"/>
    </source>
</evidence>
<dbReference type="KEGG" id="maga:Mag101_09670"/>
<dbReference type="Gene3D" id="1.20.1250.20">
    <property type="entry name" value="MFS general substrate transporter like domains"/>
    <property type="match status" value="2"/>
</dbReference>
<dbReference type="STRING" id="260552.Mag101_09670"/>
<dbReference type="InterPro" id="IPR004896">
    <property type="entry name" value="PucC-rel"/>
</dbReference>
<dbReference type="AlphaFoldDB" id="A0A1Q2M5B6"/>
<evidence type="ECO:0008006" key="9">
    <source>
        <dbReference type="Google" id="ProtNLM"/>
    </source>
</evidence>
<dbReference type="InterPro" id="IPR036259">
    <property type="entry name" value="MFS_trans_sf"/>
</dbReference>
<feature type="transmembrane region" description="Helical" evidence="6">
    <location>
        <begin position="238"/>
        <end position="258"/>
    </location>
</feature>
<dbReference type="Pfam" id="PF03209">
    <property type="entry name" value="PUCC"/>
    <property type="match status" value="2"/>
</dbReference>
<dbReference type="EMBL" id="CP019650">
    <property type="protein sequence ID" value="AQQ67881.1"/>
    <property type="molecule type" value="Genomic_DNA"/>
</dbReference>
<keyword evidence="8" id="KW-1185">Reference proteome</keyword>
<dbReference type="InterPro" id="IPR026036">
    <property type="entry name" value="PucC"/>
</dbReference>
<comment type="subcellular location">
    <subcellularLocation>
        <location evidence="1">Membrane</location>
        <topology evidence="1">Multi-pass membrane protein</topology>
    </subcellularLocation>
</comment>
<accession>A0A1Q2M5B6</accession>
<evidence type="ECO:0000313" key="7">
    <source>
        <dbReference type="EMBL" id="AQQ67881.1"/>
    </source>
</evidence>